<dbReference type="GO" id="GO:0055085">
    <property type="term" value="P:transmembrane transport"/>
    <property type="evidence" value="ECO:0007669"/>
    <property type="project" value="InterPro"/>
</dbReference>
<keyword evidence="6 10" id="KW-1133">Transmembrane helix</keyword>
<comment type="caution">
    <text evidence="11">The sequence shown here is derived from an EMBL/GenBank/DDBJ whole genome shotgun (WGS) entry which is preliminary data.</text>
</comment>
<dbReference type="GO" id="GO:0006862">
    <property type="term" value="P:nucleotide transport"/>
    <property type="evidence" value="ECO:0007669"/>
    <property type="project" value="InterPro"/>
</dbReference>
<dbReference type="Gene3D" id="1.50.40.10">
    <property type="entry name" value="Mitochondrial carrier domain"/>
    <property type="match status" value="1"/>
</dbReference>
<keyword evidence="4 8" id="KW-0812">Transmembrane</keyword>
<evidence type="ECO:0000256" key="7">
    <source>
        <dbReference type="ARBA" id="ARBA00023136"/>
    </source>
</evidence>
<dbReference type="InterPro" id="IPR044712">
    <property type="entry name" value="SLC25A32-like"/>
</dbReference>
<name>A0A699YDV1_HAELA</name>
<dbReference type="InterPro" id="IPR018108">
    <property type="entry name" value="MCP_transmembrane"/>
</dbReference>
<dbReference type="EMBL" id="BLLF01000146">
    <property type="protein sequence ID" value="GFH08213.1"/>
    <property type="molecule type" value="Genomic_DNA"/>
</dbReference>
<evidence type="ECO:0000313" key="12">
    <source>
        <dbReference type="Proteomes" id="UP000485058"/>
    </source>
</evidence>
<dbReference type="InterPro" id="IPR023395">
    <property type="entry name" value="MCP_dom_sf"/>
</dbReference>
<organism evidence="11 12">
    <name type="scientific">Haematococcus lacustris</name>
    <name type="common">Green alga</name>
    <name type="synonym">Haematococcus pluvialis</name>
    <dbReference type="NCBI Taxonomy" id="44745"/>
    <lineage>
        <taxon>Eukaryota</taxon>
        <taxon>Viridiplantae</taxon>
        <taxon>Chlorophyta</taxon>
        <taxon>core chlorophytes</taxon>
        <taxon>Chlorophyceae</taxon>
        <taxon>CS clade</taxon>
        <taxon>Chlamydomonadales</taxon>
        <taxon>Haematococcaceae</taxon>
        <taxon>Haematococcus</taxon>
    </lineage>
</organism>
<evidence type="ECO:0000313" key="11">
    <source>
        <dbReference type="EMBL" id="GFH08213.1"/>
    </source>
</evidence>
<feature type="repeat" description="Solcar" evidence="8">
    <location>
        <begin position="28"/>
        <end position="114"/>
    </location>
</feature>
<keyword evidence="3 9" id="KW-0813">Transport</keyword>
<dbReference type="SUPFAM" id="SSF103506">
    <property type="entry name" value="Mitochondrial carrier"/>
    <property type="match status" value="1"/>
</dbReference>
<dbReference type="GO" id="GO:0016020">
    <property type="term" value="C:membrane"/>
    <property type="evidence" value="ECO:0007669"/>
    <property type="project" value="UniProtKB-SubCell"/>
</dbReference>
<evidence type="ECO:0000256" key="4">
    <source>
        <dbReference type="ARBA" id="ARBA00022692"/>
    </source>
</evidence>
<keyword evidence="12" id="KW-1185">Reference proteome</keyword>
<evidence type="ECO:0000256" key="9">
    <source>
        <dbReference type="RuleBase" id="RU000488"/>
    </source>
</evidence>
<evidence type="ECO:0000256" key="8">
    <source>
        <dbReference type="PROSITE-ProRule" id="PRU00282"/>
    </source>
</evidence>
<dbReference type="Pfam" id="PF00153">
    <property type="entry name" value="Mito_carr"/>
    <property type="match status" value="1"/>
</dbReference>
<feature type="transmembrane region" description="Helical" evidence="10">
    <location>
        <begin position="32"/>
        <end position="50"/>
    </location>
</feature>
<dbReference type="AlphaFoldDB" id="A0A699YDV1"/>
<keyword evidence="5" id="KW-0677">Repeat</keyword>
<evidence type="ECO:0000256" key="2">
    <source>
        <dbReference type="ARBA" id="ARBA00006375"/>
    </source>
</evidence>
<dbReference type="PROSITE" id="PS50920">
    <property type="entry name" value="SOLCAR"/>
    <property type="match status" value="1"/>
</dbReference>
<evidence type="ECO:0000256" key="6">
    <source>
        <dbReference type="ARBA" id="ARBA00022989"/>
    </source>
</evidence>
<evidence type="ECO:0000256" key="10">
    <source>
        <dbReference type="SAM" id="Phobius"/>
    </source>
</evidence>
<dbReference type="PANTHER" id="PTHR45683">
    <property type="entry name" value="MITOCHONDRIAL NICOTINAMIDE ADENINE DINUCLEOTIDE TRANSPORTER 1-RELATED-RELATED"/>
    <property type="match status" value="1"/>
</dbReference>
<comment type="subcellular location">
    <subcellularLocation>
        <location evidence="1">Membrane</location>
        <topology evidence="1">Multi-pass membrane protein</topology>
    </subcellularLocation>
</comment>
<protein>
    <submittedName>
        <fullName evidence="11">Uncharacterized protein</fullName>
    </submittedName>
</protein>
<comment type="similarity">
    <text evidence="2 9">Belongs to the mitochondrial carrier (TC 2.A.29) family.</text>
</comment>
<dbReference type="Proteomes" id="UP000485058">
    <property type="component" value="Unassembled WGS sequence"/>
</dbReference>
<evidence type="ECO:0000256" key="3">
    <source>
        <dbReference type="ARBA" id="ARBA00022448"/>
    </source>
</evidence>
<gene>
    <name evidence="11" type="ORF">HaLaN_03143</name>
</gene>
<accession>A0A699YDV1</accession>
<proteinExistence type="inferred from homology"/>
<keyword evidence="7 8" id="KW-0472">Membrane</keyword>
<evidence type="ECO:0000256" key="5">
    <source>
        <dbReference type="ARBA" id="ARBA00022737"/>
    </source>
</evidence>
<sequence length="124" mass="13126">MSIVAVLGAGVLVVVLLALCSAALSPMDAFLLSALAKLGATLVTYPMLLIKSRLQASSAATASEARYRGVLHAVLSIVRLEGWAGLFKGMQVKMVQTVLAAALLMSIKEQVYRTTRVLLLGVRK</sequence>
<evidence type="ECO:0000256" key="1">
    <source>
        <dbReference type="ARBA" id="ARBA00004141"/>
    </source>
</evidence>
<reference evidence="11 12" key="1">
    <citation type="submission" date="2020-02" db="EMBL/GenBank/DDBJ databases">
        <title>Draft genome sequence of Haematococcus lacustris strain NIES-144.</title>
        <authorList>
            <person name="Morimoto D."/>
            <person name="Nakagawa S."/>
            <person name="Yoshida T."/>
            <person name="Sawayama S."/>
        </authorList>
    </citation>
    <scope>NUCLEOTIDE SEQUENCE [LARGE SCALE GENOMIC DNA]</scope>
    <source>
        <strain evidence="11 12">NIES-144</strain>
    </source>
</reference>